<dbReference type="Proteomes" id="UP001412067">
    <property type="component" value="Unassembled WGS sequence"/>
</dbReference>
<evidence type="ECO:0000313" key="2">
    <source>
        <dbReference type="EMBL" id="KAK8964496.1"/>
    </source>
</evidence>
<name>A0ABR2MKH3_9ASPA</name>
<proteinExistence type="predicted"/>
<dbReference type="EMBL" id="JBBWWR010000007">
    <property type="protein sequence ID" value="KAK8964496.1"/>
    <property type="molecule type" value="Genomic_DNA"/>
</dbReference>
<accession>A0ABR2MKH3</accession>
<keyword evidence="1" id="KW-1133">Transmembrane helix</keyword>
<protein>
    <submittedName>
        <fullName evidence="2">Uncharacterized protein</fullName>
    </submittedName>
</protein>
<gene>
    <name evidence="2" type="ORF">KSP40_PGU003238</name>
</gene>
<organism evidence="2 3">
    <name type="scientific">Platanthera guangdongensis</name>
    <dbReference type="NCBI Taxonomy" id="2320717"/>
    <lineage>
        <taxon>Eukaryota</taxon>
        <taxon>Viridiplantae</taxon>
        <taxon>Streptophyta</taxon>
        <taxon>Embryophyta</taxon>
        <taxon>Tracheophyta</taxon>
        <taxon>Spermatophyta</taxon>
        <taxon>Magnoliopsida</taxon>
        <taxon>Liliopsida</taxon>
        <taxon>Asparagales</taxon>
        <taxon>Orchidaceae</taxon>
        <taxon>Orchidoideae</taxon>
        <taxon>Orchideae</taxon>
        <taxon>Orchidinae</taxon>
        <taxon>Platanthera</taxon>
    </lineage>
</organism>
<sequence length="87" mass="10153">MNFYVELSMSYPDILFLLVDVHEVKVLTAQSLKLYFFSFLSSIVLYLADELNFVKHLNDVSKLFLFSTGLLKFSLKFPPSSHEFICY</sequence>
<keyword evidence="3" id="KW-1185">Reference proteome</keyword>
<feature type="transmembrane region" description="Helical" evidence="1">
    <location>
        <begin position="32"/>
        <end position="48"/>
    </location>
</feature>
<reference evidence="2 3" key="1">
    <citation type="journal article" date="2022" name="Nat. Plants">
        <title>Genomes of leafy and leafless Platanthera orchids illuminate the evolution of mycoheterotrophy.</title>
        <authorList>
            <person name="Li M.H."/>
            <person name="Liu K.W."/>
            <person name="Li Z."/>
            <person name="Lu H.C."/>
            <person name="Ye Q.L."/>
            <person name="Zhang D."/>
            <person name="Wang J.Y."/>
            <person name="Li Y.F."/>
            <person name="Zhong Z.M."/>
            <person name="Liu X."/>
            <person name="Yu X."/>
            <person name="Liu D.K."/>
            <person name="Tu X.D."/>
            <person name="Liu B."/>
            <person name="Hao Y."/>
            <person name="Liao X.Y."/>
            <person name="Jiang Y.T."/>
            <person name="Sun W.H."/>
            <person name="Chen J."/>
            <person name="Chen Y.Q."/>
            <person name="Ai Y."/>
            <person name="Zhai J.W."/>
            <person name="Wu S.S."/>
            <person name="Zhou Z."/>
            <person name="Hsiao Y.Y."/>
            <person name="Wu W.L."/>
            <person name="Chen Y.Y."/>
            <person name="Lin Y.F."/>
            <person name="Hsu J.L."/>
            <person name="Li C.Y."/>
            <person name="Wang Z.W."/>
            <person name="Zhao X."/>
            <person name="Zhong W.Y."/>
            <person name="Ma X.K."/>
            <person name="Ma L."/>
            <person name="Huang J."/>
            <person name="Chen G.Z."/>
            <person name="Huang M.Z."/>
            <person name="Huang L."/>
            <person name="Peng D.H."/>
            <person name="Luo Y.B."/>
            <person name="Zou S.Q."/>
            <person name="Chen S.P."/>
            <person name="Lan S."/>
            <person name="Tsai W.C."/>
            <person name="Van de Peer Y."/>
            <person name="Liu Z.J."/>
        </authorList>
    </citation>
    <scope>NUCLEOTIDE SEQUENCE [LARGE SCALE GENOMIC DNA]</scope>
    <source>
        <strain evidence="2">Lor288</strain>
    </source>
</reference>
<evidence type="ECO:0000313" key="3">
    <source>
        <dbReference type="Proteomes" id="UP001412067"/>
    </source>
</evidence>
<keyword evidence="1" id="KW-0812">Transmembrane</keyword>
<evidence type="ECO:0000256" key="1">
    <source>
        <dbReference type="SAM" id="Phobius"/>
    </source>
</evidence>
<comment type="caution">
    <text evidence="2">The sequence shown here is derived from an EMBL/GenBank/DDBJ whole genome shotgun (WGS) entry which is preliminary data.</text>
</comment>
<keyword evidence="1" id="KW-0472">Membrane</keyword>